<keyword evidence="8 10" id="KW-0131">Cell cycle</keyword>
<evidence type="ECO:0000256" key="5">
    <source>
        <dbReference type="ARBA" id="ARBA00022840"/>
    </source>
</evidence>
<evidence type="ECO:0000256" key="1">
    <source>
        <dbReference type="ARBA" id="ARBA00022490"/>
    </source>
</evidence>
<dbReference type="Gene3D" id="3.40.1390.10">
    <property type="entry name" value="MurE/MurF, N-terminal domain"/>
    <property type="match status" value="1"/>
</dbReference>
<keyword evidence="1 10" id="KW-0963">Cytoplasm</keyword>
<dbReference type="HAMAP" id="MF_02019">
    <property type="entry name" value="MurF"/>
    <property type="match status" value="1"/>
</dbReference>
<dbReference type="InterPro" id="IPR051046">
    <property type="entry name" value="MurCDEF_CellWall_CoF430Synth"/>
</dbReference>
<evidence type="ECO:0000256" key="2">
    <source>
        <dbReference type="ARBA" id="ARBA00022598"/>
    </source>
</evidence>
<dbReference type="Pfam" id="PF08245">
    <property type="entry name" value="Mur_ligase_M"/>
    <property type="match status" value="1"/>
</dbReference>
<evidence type="ECO:0000313" key="15">
    <source>
        <dbReference type="EMBL" id="GGL76038.1"/>
    </source>
</evidence>
<dbReference type="InterPro" id="IPR035911">
    <property type="entry name" value="MurE/MurF_N"/>
</dbReference>
<comment type="similarity">
    <text evidence="10">Belongs to the MurCDEF family. MurF subfamily.</text>
</comment>
<organism evidence="15 16">
    <name type="scientific">Microlunatus endophyticus</name>
    <dbReference type="NCBI Taxonomy" id="1716077"/>
    <lineage>
        <taxon>Bacteria</taxon>
        <taxon>Bacillati</taxon>
        <taxon>Actinomycetota</taxon>
        <taxon>Actinomycetes</taxon>
        <taxon>Propionibacteriales</taxon>
        <taxon>Propionibacteriaceae</taxon>
        <taxon>Microlunatus</taxon>
    </lineage>
</organism>
<dbReference type="GO" id="GO:0009252">
    <property type="term" value="P:peptidoglycan biosynthetic process"/>
    <property type="evidence" value="ECO:0007669"/>
    <property type="project" value="UniProtKB-UniRule"/>
</dbReference>
<feature type="domain" description="Mur ligase N-terminal catalytic" evidence="12">
    <location>
        <begin position="38"/>
        <end position="80"/>
    </location>
</feature>
<dbReference type="InterPro" id="IPR005863">
    <property type="entry name" value="UDP-N-AcMur_synth"/>
</dbReference>
<evidence type="ECO:0000256" key="7">
    <source>
        <dbReference type="ARBA" id="ARBA00022984"/>
    </source>
</evidence>
<dbReference type="InterPro" id="IPR036615">
    <property type="entry name" value="Mur_ligase_C_dom_sf"/>
</dbReference>
<keyword evidence="6 10" id="KW-0133">Cell shape</keyword>
<proteinExistence type="inferred from homology"/>
<dbReference type="GO" id="GO:0071555">
    <property type="term" value="P:cell wall organization"/>
    <property type="evidence" value="ECO:0007669"/>
    <property type="project" value="UniProtKB-KW"/>
</dbReference>
<feature type="domain" description="Mur ligase C-terminal" evidence="13">
    <location>
        <begin position="325"/>
        <end position="457"/>
    </location>
</feature>
<evidence type="ECO:0000256" key="8">
    <source>
        <dbReference type="ARBA" id="ARBA00023306"/>
    </source>
</evidence>
<protein>
    <recommendedName>
        <fullName evidence="10 11">UDP-N-acetylmuramoyl-tripeptide--D-alanyl-D-alanine ligase</fullName>
        <ecNumber evidence="10 11">6.3.2.10</ecNumber>
    </recommendedName>
    <alternativeName>
        <fullName evidence="10">D-alanyl-D-alanine-adding enzyme</fullName>
    </alternativeName>
</protein>
<accession>A0A917SEA8</accession>
<evidence type="ECO:0000256" key="11">
    <source>
        <dbReference type="RuleBase" id="RU004136"/>
    </source>
</evidence>
<evidence type="ECO:0000256" key="9">
    <source>
        <dbReference type="ARBA" id="ARBA00023316"/>
    </source>
</evidence>
<keyword evidence="7 10" id="KW-0573">Peptidoglycan synthesis</keyword>
<gene>
    <name evidence="10 15" type="primary">murF</name>
    <name evidence="15" type="ORF">GCM10011575_37820</name>
</gene>
<evidence type="ECO:0000256" key="6">
    <source>
        <dbReference type="ARBA" id="ARBA00022960"/>
    </source>
</evidence>
<dbReference type="EMBL" id="BMMZ01000011">
    <property type="protein sequence ID" value="GGL76038.1"/>
    <property type="molecule type" value="Genomic_DNA"/>
</dbReference>
<keyword evidence="4 10" id="KW-0547">Nucleotide-binding</keyword>
<dbReference type="InterPro" id="IPR036565">
    <property type="entry name" value="Mur-like_cat_sf"/>
</dbReference>
<dbReference type="GO" id="GO:0051301">
    <property type="term" value="P:cell division"/>
    <property type="evidence" value="ECO:0007669"/>
    <property type="project" value="UniProtKB-KW"/>
</dbReference>
<dbReference type="NCBIfam" id="TIGR01143">
    <property type="entry name" value="murF"/>
    <property type="match status" value="1"/>
</dbReference>
<dbReference type="GO" id="GO:0005737">
    <property type="term" value="C:cytoplasm"/>
    <property type="evidence" value="ECO:0007669"/>
    <property type="project" value="UniProtKB-SubCell"/>
</dbReference>
<keyword evidence="16" id="KW-1185">Reference proteome</keyword>
<feature type="domain" description="Mur ligase central" evidence="14">
    <location>
        <begin position="116"/>
        <end position="301"/>
    </location>
</feature>
<dbReference type="GO" id="GO:0005524">
    <property type="term" value="F:ATP binding"/>
    <property type="evidence" value="ECO:0007669"/>
    <property type="project" value="UniProtKB-UniRule"/>
</dbReference>
<dbReference type="SUPFAM" id="SSF53623">
    <property type="entry name" value="MurD-like peptide ligases, catalytic domain"/>
    <property type="match status" value="1"/>
</dbReference>
<dbReference type="InterPro" id="IPR000713">
    <property type="entry name" value="Mur_ligase_N"/>
</dbReference>
<dbReference type="Gene3D" id="3.90.190.20">
    <property type="entry name" value="Mur ligase, C-terminal domain"/>
    <property type="match status" value="1"/>
</dbReference>
<comment type="function">
    <text evidence="10 11">Involved in cell wall formation. Catalyzes the final step in the synthesis of UDP-N-acetylmuramoyl-pentapeptide, the precursor of murein.</text>
</comment>
<dbReference type="InterPro" id="IPR004101">
    <property type="entry name" value="Mur_ligase_C"/>
</dbReference>
<comment type="catalytic activity">
    <reaction evidence="10 11">
        <text>D-alanyl-D-alanine + UDP-N-acetyl-alpha-D-muramoyl-L-alanyl-gamma-D-glutamyl-meso-2,6-diaminopimelate + ATP = UDP-N-acetyl-alpha-D-muramoyl-L-alanyl-gamma-D-glutamyl-meso-2,6-diaminopimeloyl-D-alanyl-D-alanine + ADP + phosphate + H(+)</text>
        <dbReference type="Rhea" id="RHEA:28374"/>
        <dbReference type="ChEBI" id="CHEBI:15378"/>
        <dbReference type="ChEBI" id="CHEBI:30616"/>
        <dbReference type="ChEBI" id="CHEBI:43474"/>
        <dbReference type="ChEBI" id="CHEBI:57822"/>
        <dbReference type="ChEBI" id="CHEBI:61386"/>
        <dbReference type="ChEBI" id="CHEBI:83905"/>
        <dbReference type="ChEBI" id="CHEBI:456216"/>
        <dbReference type="EC" id="6.3.2.10"/>
    </reaction>
</comment>
<keyword evidence="9 10" id="KW-0961">Cell wall biogenesis/degradation</keyword>
<dbReference type="GO" id="GO:0008360">
    <property type="term" value="P:regulation of cell shape"/>
    <property type="evidence" value="ECO:0007669"/>
    <property type="project" value="UniProtKB-KW"/>
</dbReference>
<keyword evidence="3 10" id="KW-0132">Cell division</keyword>
<dbReference type="EC" id="6.3.2.10" evidence="10 11"/>
<name>A0A917SEA8_9ACTN</name>
<dbReference type="Pfam" id="PF01225">
    <property type="entry name" value="Mur_ligase"/>
    <property type="match status" value="1"/>
</dbReference>
<evidence type="ECO:0000259" key="13">
    <source>
        <dbReference type="Pfam" id="PF02875"/>
    </source>
</evidence>
<keyword evidence="5 10" id="KW-0067">ATP-binding</keyword>
<dbReference type="RefSeq" id="WP_188896951.1">
    <property type="nucleotide sequence ID" value="NZ_BMMZ01000011.1"/>
</dbReference>
<comment type="subcellular location">
    <subcellularLocation>
        <location evidence="10 11">Cytoplasm</location>
    </subcellularLocation>
</comment>
<sequence length="482" mass="49600">MIDNTVGELAAVIGARVEADGHGVDASLLDTPVIDLVYDSRDARPGSLFVALPGERVDGHDYAQAAWRAGAVAAITNRPVPGGPCLVTDDPVAAMGAIGRHVVAAAKIGGLQVIGITGSAGKSTTKDLLAQILERVAPVVAPRGSMNNEIGLPTTASWVQADTRFLIAEMGAKGIGHIRYLCGITPPDVGVVLNVGAAHLGKFGSQDAIAQAKGELAEAATAAVVLNSDDRRVRAMAQRATAPVSFFSVGSPAQVSADELVRDDLDRWSFALRIGDERHPVRLRLLGRHQVANAVAAAAAAHVVGVGAAVIAEALSAAESRSHWRMELHDLPAGGVLINDAYNANPVSMAAALDTLSSIGDHRRSTDPATTTTAVLGEMLELGADSDSLHRDLGRTVAEHRIDRLITVGPGAEPIAAGALAAGMDPAAVAQVPDKAEALALLQGLAAVDLVLIKASRDVGLESIGEQLLAGGRQHARTGTRN</sequence>
<evidence type="ECO:0000256" key="3">
    <source>
        <dbReference type="ARBA" id="ARBA00022618"/>
    </source>
</evidence>
<evidence type="ECO:0000313" key="16">
    <source>
        <dbReference type="Proteomes" id="UP000613840"/>
    </source>
</evidence>
<comment type="pathway">
    <text evidence="10 11">Cell wall biogenesis; peptidoglycan biosynthesis.</text>
</comment>
<dbReference type="AlphaFoldDB" id="A0A917SEA8"/>
<dbReference type="Gene3D" id="3.40.1190.10">
    <property type="entry name" value="Mur-like, catalytic domain"/>
    <property type="match status" value="1"/>
</dbReference>
<dbReference type="SUPFAM" id="SSF63418">
    <property type="entry name" value="MurE/MurF N-terminal domain"/>
    <property type="match status" value="1"/>
</dbReference>
<dbReference type="GO" id="GO:0047480">
    <property type="term" value="F:UDP-N-acetylmuramoyl-tripeptide-D-alanyl-D-alanine ligase activity"/>
    <property type="evidence" value="ECO:0007669"/>
    <property type="project" value="UniProtKB-UniRule"/>
</dbReference>
<comment type="caution">
    <text evidence="15">The sequence shown here is derived from an EMBL/GenBank/DDBJ whole genome shotgun (WGS) entry which is preliminary data.</text>
</comment>
<dbReference type="SUPFAM" id="SSF53244">
    <property type="entry name" value="MurD-like peptide ligases, peptide-binding domain"/>
    <property type="match status" value="1"/>
</dbReference>
<dbReference type="InterPro" id="IPR013221">
    <property type="entry name" value="Mur_ligase_cen"/>
</dbReference>
<reference evidence="15" key="2">
    <citation type="submission" date="2020-09" db="EMBL/GenBank/DDBJ databases">
        <authorList>
            <person name="Sun Q."/>
            <person name="Zhou Y."/>
        </authorList>
    </citation>
    <scope>NUCLEOTIDE SEQUENCE</scope>
    <source>
        <strain evidence="15">CGMCC 4.7306</strain>
    </source>
</reference>
<comment type="caution">
    <text evidence="10">Lacks conserved residue(s) required for the propagation of feature annotation.</text>
</comment>
<reference evidence="15" key="1">
    <citation type="journal article" date="2014" name="Int. J. Syst. Evol. Microbiol.">
        <title>Complete genome sequence of Corynebacterium casei LMG S-19264T (=DSM 44701T), isolated from a smear-ripened cheese.</title>
        <authorList>
            <consortium name="US DOE Joint Genome Institute (JGI-PGF)"/>
            <person name="Walter F."/>
            <person name="Albersmeier A."/>
            <person name="Kalinowski J."/>
            <person name="Ruckert C."/>
        </authorList>
    </citation>
    <scope>NUCLEOTIDE SEQUENCE</scope>
    <source>
        <strain evidence="15">CGMCC 4.7306</strain>
    </source>
</reference>
<evidence type="ECO:0000256" key="4">
    <source>
        <dbReference type="ARBA" id="ARBA00022741"/>
    </source>
</evidence>
<evidence type="ECO:0000256" key="10">
    <source>
        <dbReference type="HAMAP-Rule" id="MF_02019"/>
    </source>
</evidence>
<evidence type="ECO:0000259" key="14">
    <source>
        <dbReference type="Pfam" id="PF08245"/>
    </source>
</evidence>
<evidence type="ECO:0000259" key="12">
    <source>
        <dbReference type="Pfam" id="PF01225"/>
    </source>
</evidence>
<dbReference type="PANTHER" id="PTHR43024">
    <property type="entry name" value="UDP-N-ACETYLMURAMOYL-TRIPEPTIDE--D-ALANYL-D-ALANINE LIGASE"/>
    <property type="match status" value="1"/>
</dbReference>
<keyword evidence="2 10" id="KW-0436">Ligase</keyword>
<dbReference type="Pfam" id="PF02875">
    <property type="entry name" value="Mur_ligase_C"/>
    <property type="match status" value="1"/>
</dbReference>
<dbReference type="PANTHER" id="PTHR43024:SF1">
    <property type="entry name" value="UDP-N-ACETYLMURAMOYL-TRIPEPTIDE--D-ALANYL-D-ALANINE LIGASE"/>
    <property type="match status" value="1"/>
</dbReference>
<dbReference type="Proteomes" id="UP000613840">
    <property type="component" value="Unassembled WGS sequence"/>
</dbReference>